<dbReference type="AlphaFoldDB" id="A0A7I7QJM5"/>
<feature type="transmembrane region" description="Helical" evidence="2">
    <location>
        <begin position="28"/>
        <end position="50"/>
    </location>
</feature>
<name>A0A7I7QJM5_9MYCO</name>
<dbReference type="EMBL" id="AP022588">
    <property type="protein sequence ID" value="BBY26475.1"/>
    <property type="molecule type" value="Genomic_DNA"/>
</dbReference>
<reference evidence="3 4" key="1">
    <citation type="journal article" date="2019" name="Emerg. Microbes Infect.">
        <title>Comprehensive subspecies identification of 175 nontuberculous mycobacteria species based on 7547 genomic profiles.</title>
        <authorList>
            <person name="Matsumoto Y."/>
            <person name="Kinjo T."/>
            <person name="Motooka D."/>
            <person name="Nabeya D."/>
            <person name="Jung N."/>
            <person name="Uechi K."/>
            <person name="Horii T."/>
            <person name="Iida T."/>
            <person name="Fujita J."/>
            <person name="Nakamura S."/>
        </authorList>
    </citation>
    <scope>NUCLEOTIDE SEQUENCE [LARGE SCALE GENOMIC DNA]</scope>
    <source>
        <strain evidence="3 4">JCM 17899</strain>
    </source>
</reference>
<protein>
    <recommendedName>
        <fullName evidence="5">Capsular polysaccharide biosynthesis protein</fullName>
    </recommendedName>
</protein>
<evidence type="ECO:0000256" key="1">
    <source>
        <dbReference type="SAM" id="MobiDB-lite"/>
    </source>
</evidence>
<dbReference type="KEGG" id="msei:MSEDJ_05710"/>
<evidence type="ECO:0000313" key="3">
    <source>
        <dbReference type="EMBL" id="BBY26475.1"/>
    </source>
</evidence>
<keyword evidence="2" id="KW-1133">Transmembrane helix</keyword>
<gene>
    <name evidence="3" type="ORF">MSEDJ_05710</name>
</gene>
<keyword evidence="2" id="KW-0812">Transmembrane</keyword>
<dbReference type="RefSeq" id="WP_246230901.1">
    <property type="nucleotide sequence ID" value="NZ_AP022588.1"/>
</dbReference>
<keyword evidence="2" id="KW-0472">Membrane</keyword>
<keyword evidence="4" id="KW-1185">Reference proteome</keyword>
<evidence type="ECO:0008006" key="5">
    <source>
        <dbReference type="Google" id="ProtNLM"/>
    </source>
</evidence>
<evidence type="ECO:0000313" key="4">
    <source>
        <dbReference type="Proteomes" id="UP000467193"/>
    </source>
</evidence>
<dbReference type="Proteomes" id="UP000467193">
    <property type="component" value="Chromosome"/>
</dbReference>
<evidence type="ECO:0000256" key="2">
    <source>
        <dbReference type="SAM" id="Phobius"/>
    </source>
</evidence>
<organism evidence="3 4">
    <name type="scientific">Mycolicibacterium sediminis</name>
    <dbReference type="NCBI Taxonomy" id="1286180"/>
    <lineage>
        <taxon>Bacteria</taxon>
        <taxon>Bacillati</taxon>
        <taxon>Actinomycetota</taxon>
        <taxon>Actinomycetes</taxon>
        <taxon>Mycobacteriales</taxon>
        <taxon>Mycobacteriaceae</taxon>
        <taxon>Mycolicibacterium</taxon>
    </lineage>
</organism>
<feature type="region of interest" description="Disordered" evidence="1">
    <location>
        <begin position="385"/>
        <end position="412"/>
    </location>
</feature>
<proteinExistence type="predicted"/>
<sequence length="412" mass="43845">MTVEGPVHRGDVPPPVDLAGHLKEFGRALLPALVVALVVGIAVFGLRTLLAPKEYAASLITEITGSRDLVPGDAFVEQVRAPFMGLAADANVLNQVLNEVDTGGWDAPTLSEHMELSKGPAPQILIFTATADSPELAEQLARSMVVTVAQAAFANHARDIGKQVDQVQAAITAEQARGSLLAPEDPARAESERQVAELQTQLVGLQSAGGDQLTILASPEQDASPVSPQPVSEALVAALVTLIVVAEGIVLWRGRVGKAPNRTWARRVARKYRARFDPALVDVGDVDPLTSAELAQSMRDARPALLLVGERAVAPTSLTAPRDHERGRFRTVFDLPLSAPWWQRVNVATTGIAVVIVSSAGSDRAAAERALSQLADLRVPANLVLQHGHRRGRRRTETPSPAPESEEARDGI</sequence>
<accession>A0A7I7QJM5</accession>